<dbReference type="InterPro" id="IPR036388">
    <property type="entry name" value="WH-like_DNA-bd_sf"/>
</dbReference>
<reference evidence="5 6" key="1">
    <citation type="journal article" date="2014" name="Int. J. Syst. Evol. Microbiol.">
        <title>Complete genome sequence of Corynebacterium casei LMG S-19264T (=DSM 44701T), isolated from a smear-ripened cheese.</title>
        <authorList>
            <consortium name="US DOE Joint Genome Institute (JGI-PGF)"/>
            <person name="Walter F."/>
            <person name="Albersmeier A."/>
            <person name="Kalinowski J."/>
            <person name="Ruckert C."/>
        </authorList>
    </citation>
    <scope>NUCLEOTIDE SEQUENCE [LARGE SCALE GENOMIC DNA]</scope>
    <source>
        <strain evidence="5 6">CGMCC 1.15286</strain>
    </source>
</reference>
<dbReference type="Pfam" id="PF01047">
    <property type="entry name" value="MarR"/>
    <property type="match status" value="1"/>
</dbReference>
<evidence type="ECO:0000313" key="6">
    <source>
        <dbReference type="Proteomes" id="UP000600247"/>
    </source>
</evidence>
<comment type="caution">
    <text evidence="5">The sequence shown here is derived from an EMBL/GenBank/DDBJ whole genome shotgun (WGS) entry which is preliminary data.</text>
</comment>
<accession>A0A917GWH9</accession>
<dbReference type="PROSITE" id="PS50995">
    <property type="entry name" value="HTH_MARR_2"/>
    <property type="match status" value="1"/>
</dbReference>
<dbReference type="EMBL" id="BMHY01000001">
    <property type="protein sequence ID" value="GGG58799.1"/>
    <property type="molecule type" value="Genomic_DNA"/>
</dbReference>
<dbReference type="RefSeq" id="WP_188887779.1">
    <property type="nucleotide sequence ID" value="NZ_BMHY01000001.1"/>
</dbReference>
<evidence type="ECO:0000256" key="1">
    <source>
        <dbReference type="ARBA" id="ARBA00023015"/>
    </source>
</evidence>
<gene>
    <name evidence="5" type="ORF">GCM10010918_09960</name>
</gene>
<proteinExistence type="predicted"/>
<dbReference type="PANTHER" id="PTHR42756">
    <property type="entry name" value="TRANSCRIPTIONAL REGULATOR, MARR"/>
    <property type="match status" value="1"/>
</dbReference>
<dbReference type="SMART" id="SM00347">
    <property type="entry name" value="HTH_MARR"/>
    <property type="match status" value="1"/>
</dbReference>
<evidence type="ECO:0000256" key="2">
    <source>
        <dbReference type="ARBA" id="ARBA00023125"/>
    </source>
</evidence>
<evidence type="ECO:0000259" key="4">
    <source>
        <dbReference type="PROSITE" id="PS50995"/>
    </source>
</evidence>
<dbReference type="GO" id="GO:0003700">
    <property type="term" value="F:DNA-binding transcription factor activity"/>
    <property type="evidence" value="ECO:0007669"/>
    <property type="project" value="InterPro"/>
</dbReference>
<keyword evidence="2" id="KW-0238">DNA-binding</keyword>
<keyword evidence="1" id="KW-0805">Transcription regulation</keyword>
<organism evidence="5 6">
    <name type="scientific">Paenibacillus radicis</name>
    <name type="common">ex Gao et al. 2016</name>
    <dbReference type="NCBI Taxonomy" id="1737354"/>
    <lineage>
        <taxon>Bacteria</taxon>
        <taxon>Bacillati</taxon>
        <taxon>Bacillota</taxon>
        <taxon>Bacilli</taxon>
        <taxon>Bacillales</taxon>
        <taxon>Paenibacillaceae</taxon>
        <taxon>Paenibacillus</taxon>
    </lineage>
</organism>
<dbReference type="PRINTS" id="PR00598">
    <property type="entry name" value="HTHMARR"/>
</dbReference>
<sequence>MRQKGLDHSIGFVMGISYRRMNQLFMTRIKSYDLTPEQWSVLYRIREQDGMIQKDIAEKSGKDKPTTTRILDSLEAKGYVTKKIGKNDRRSYHVHITEAGIQAADQIEPIEYQVLRDVSEVLTDEEYTLMINMLNKLSSHAANLLEQEKE</sequence>
<dbReference type="PANTHER" id="PTHR42756:SF1">
    <property type="entry name" value="TRANSCRIPTIONAL REPRESSOR OF EMRAB OPERON"/>
    <property type="match status" value="1"/>
</dbReference>
<keyword evidence="6" id="KW-1185">Reference proteome</keyword>
<dbReference type="Proteomes" id="UP000600247">
    <property type="component" value="Unassembled WGS sequence"/>
</dbReference>
<dbReference type="SUPFAM" id="SSF46785">
    <property type="entry name" value="Winged helix' DNA-binding domain"/>
    <property type="match status" value="1"/>
</dbReference>
<dbReference type="InterPro" id="IPR036390">
    <property type="entry name" value="WH_DNA-bd_sf"/>
</dbReference>
<keyword evidence="3" id="KW-0804">Transcription</keyword>
<protein>
    <submittedName>
        <fullName evidence="5">Transcriptional regulator</fullName>
    </submittedName>
</protein>
<evidence type="ECO:0000256" key="3">
    <source>
        <dbReference type="ARBA" id="ARBA00023163"/>
    </source>
</evidence>
<dbReference type="InterPro" id="IPR000835">
    <property type="entry name" value="HTH_MarR-typ"/>
</dbReference>
<dbReference type="AlphaFoldDB" id="A0A917GWH9"/>
<feature type="domain" description="HTH marR-type" evidence="4">
    <location>
        <begin position="1"/>
        <end position="139"/>
    </location>
</feature>
<evidence type="ECO:0000313" key="5">
    <source>
        <dbReference type="EMBL" id="GGG58799.1"/>
    </source>
</evidence>
<dbReference type="Gene3D" id="1.10.10.10">
    <property type="entry name" value="Winged helix-like DNA-binding domain superfamily/Winged helix DNA-binding domain"/>
    <property type="match status" value="1"/>
</dbReference>
<name>A0A917GWH9_9BACL</name>
<dbReference type="GO" id="GO:0003677">
    <property type="term" value="F:DNA binding"/>
    <property type="evidence" value="ECO:0007669"/>
    <property type="project" value="UniProtKB-KW"/>
</dbReference>